<dbReference type="PIR" id="D89451">
    <property type="entry name" value="D89451"/>
</dbReference>
<dbReference type="PaxDb" id="6239-T04G9.1"/>
<feature type="region of interest" description="Disordered" evidence="1">
    <location>
        <begin position="116"/>
        <end position="136"/>
    </location>
</feature>
<feature type="region of interest" description="Disordered" evidence="1">
    <location>
        <begin position="224"/>
        <end position="245"/>
    </location>
</feature>
<dbReference type="OrthoDB" id="10342154at2759"/>
<feature type="compositionally biased region" description="Polar residues" evidence="1">
    <location>
        <begin position="410"/>
        <end position="419"/>
    </location>
</feature>
<feature type="region of interest" description="Disordered" evidence="1">
    <location>
        <begin position="506"/>
        <end position="582"/>
    </location>
</feature>
<evidence type="ECO:0000313" key="2">
    <source>
        <dbReference type="EMBL" id="CCD62713.1"/>
    </source>
</evidence>
<feature type="compositionally biased region" description="Basic and acidic residues" evidence="1">
    <location>
        <begin position="537"/>
        <end position="553"/>
    </location>
</feature>
<feature type="compositionally biased region" description="Basic and acidic residues" evidence="1">
    <location>
        <begin position="635"/>
        <end position="644"/>
    </location>
</feature>
<feature type="compositionally biased region" description="Polar residues" evidence="1">
    <location>
        <begin position="527"/>
        <end position="536"/>
    </location>
</feature>
<reference evidence="2 3" key="1">
    <citation type="journal article" date="1998" name="Science">
        <title>Genome sequence of the nematode C. elegans: a platform for investigating biology.</title>
        <authorList>
            <consortium name="The C. elegans sequencing consortium"/>
            <person name="Sulson J.E."/>
            <person name="Waterston R."/>
        </authorList>
    </citation>
    <scope>NUCLEOTIDE SEQUENCE [LARGE SCALE GENOMIC DNA]</scope>
    <source>
        <strain evidence="2 3">Bristol N2</strain>
    </source>
</reference>
<feature type="region of interest" description="Disordered" evidence="1">
    <location>
        <begin position="410"/>
        <end position="431"/>
    </location>
</feature>
<gene>
    <name evidence="2 4" type="primary">attf-5</name>
    <name evidence="2" type="ORF">CELE_T04G9.1</name>
    <name evidence="4" type="ORF">T04G9.1</name>
</gene>
<accession>Q22173</accession>
<proteinExistence type="evidence at protein level"/>
<dbReference type="UCSC" id="T04G9.1">
    <property type="organism name" value="c. elegans"/>
</dbReference>
<evidence type="ECO:0000313" key="4">
    <source>
        <dbReference type="WormBase" id="T04G9.1a"/>
    </source>
</evidence>
<organism evidence="2 3">
    <name type="scientific">Caenorhabditis elegans</name>
    <dbReference type="NCBI Taxonomy" id="6239"/>
    <lineage>
        <taxon>Eukaryota</taxon>
        <taxon>Metazoa</taxon>
        <taxon>Ecdysozoa</taxon>
        <taxon>Nematoda</taxon>
        <taxon>Chromadorea</taxon>
        <taxon>Rhabditida</taxon>
        <taxon>Rhabditina</taxon>
        <taxon>Rhabditomorpha</taxon>
        <taxon>Rhabditoidea</taxon>
        <taxon>Rhabditidae</taxon>
        <taxon>Peloderinae</taxon>
        <taxon>Caenorhabditis</taxon>
    </lineage>
</organism>
<feature type="region of interest" description="Disordered" evidence="1">
    <location>
        <begin position="311"/>
        <end position="340"/>
    </location>
</feature>
<feature type="region of interest" description="Disordered" evidence="1">
    <location>
        <begin position="449"/>
        <end position="488"/>
    </location>
</feature>
<feature type="compositionally biased region" description="Polar residues" evidence="1">
    <location>
        <begin position="449"/>
        <end position="466"/>
    </location>
</feature>
<dbReference type="AGR" id="WB:WBGene00020214"/>
<dbReference type="PeptideAtlas" id="Q22173"/>
<dbReference type="Proteomes" id="UP000001940">
    <property type="component" value="Chromosome X"/>
</dbReference>
<feature type="region of interest" description="Disordered" evidence="1">
    <location>
        <begin position="633"/>
        <end position="653"/>
    </location>
</feature>
<dbReference type="HOGENOM" id="CLU_243924_0_0_1"/>
<keyword evidence="3" id="KW-1185">Reference proteome</keyword>
<dbReference type="Bgee" id="WBGene00020214">
    <property type="expression patterns" value="Expressed in pharyngeal muscle cell (C elegans) and 3 other cell types or tissues"/>
</dbReference>
<evidence type="ECO:0007829" key="5">
    <source>
        <dbReference type="PeptideAtlas" id="Q22173"/>
    </source>
</evidence>
<dbReference type="RefSeq" id="NP_001379608.1">
    <property type="nucleotide sequence ID" value="NM_001392721.1"/>
</dbReference>
<dbReference type="CTD" id="3565014"/>
<protein>
    <submittedName>
        <fullName evidence="2">AT hook Transcription Factor family</fullName>
    </submittedName>
</protein>
<keyword evidence="5" id="KW-1267">Proteomics identification</keyword>
<dbReference type="eggNOG" id="ENOG502S8P2">
    <property type="taxonomic scope" value="Eukaryota"/>
</dbReference>
<dbReference type="WormBase" id="T04G9.1a">
    <property type="protein sequence ID" value="CE04882"/>
    <property type="gene ID" value="WBGene00020214"/>
    <property type="gene designation" value="attf-5"/>
</dbReference>
<evidence type="ECO:0000313" key="3">
    <source>
        <dbReference type="Proteomes" id="UP000001940"/>
    </source>
</evidence>
<dbReference type="EMBL" id="BX284606">
    <property type="protein sequence ID" value="CCD62713.1"/>
    <property type="molecule type" value="Genomic_DNA"/>
</dbReference>
<dbReference type="GO" id="GO:0003713">
    <property type="term" value="F:transcription coactivator activity"/>
    <property type="evidence" value="ECO:0000318"/>
    <property type="project" value="GO_Central"/>
</dbReference>
<dbReference type="STRING" id="6239.T04G9.1a.1"/>
<dbReference type="GeneID" id="3565014"/>
<dbReference type="FunCoup" id="Q22173">
    <property type="interactions" value="330"/>
</dbReference>
<dbReference type="AlphaFoldDB" id="Q22173"/>
<dbReference type="GO" id="GO:0016592">
    <property type="term" value="C:mediator complex"/>
    <property type="evidence" value="ECO:0000318"/>
    <property type="project" value="GO_Central"/>
</dbReference>
<dbReference type="InParanoid" id="Q22173"/>
<dbReference type="IntAct" id="Q22173">
    <property type="interactions" value="2"/>
</dbReference>
<feature type="compositionally biased region" description="Basic and acidic residues" evidence="1">
    <location>
        <begin position="507"/>
        <end position="522"/>
    </location>
</feature>
<name>Q22173_CAEEL</name>
<sequence length="1610" mass="184497">MNADDEILRREFGQPGRSMASVFPYGGQPVHGVSLAHHFTSRILEPPVPLNGCIRATPILNQRFGPHYNRRFTQPNGAPYPLRPHSDTRNAHRVYPIPVEPPQRVHSIPPVYHRQKRSYASSVQQQKPPPVPIKQQVPVPSVPVIESIEQIPLPRPQREPLIPESNPAAWQDVHSKREEKITNQLMAKSMELDEFKKKFPDGTSIKEILTSGWYKDKLTGRLIQGKDPNMNETPSEQPSDKQVTETDLDRAMRLVNCRSHWKNSRGHQPIRPAQPNIHPMSQNYSGPRNAHQHNLLPVKIQQIQSHFVQNNLPSPARGAQVSNALPSTSSSESSKLTDDIKQEQAMISKSSLEHPRQQSTREFLMQNQMGQKARSLWNQKTSGHFSEEPTPRHPVTRVSKYAMAEFTRHTPTGTRSATPNILRKNRNTDGCPSPMGLIDHALFGSSMPPTVQSLNKLTGARSTPDTPKQLKPEEPASETPRKRQRKQILVSDHHYQSSHLYSLLQDDPVKHEPPSEKEEEQSRSSSNIVHSASQENTKFDEDIVKVEAPEHNHTPPPVKKTRGRPRKDRSQEPTAVPKHMQRMRKPKTLVHDGALIPVAETKLNPENDEKAEEERKALLQALPTNLLNAIQAQKAMDREQDKQPRKYTRRTRTPKKLATENQPLNAVTASLQFLQSITNIDPNVLFSGLNSEILNDEAVETVGEEKLDESSTLLPTATVVATSGNPLTLDFDNPSKIVVAPIWTDDTGPLMPISMYRTDKKIERKLMLDPVPKPVELMSNGTHPALSISSSSLPNQSPDSISIPTKMFSFVNAEDLLVPSAPCQFETTSIPMIPVHKETKPLETRTCDSIKRVRFSLDCSSKNSISTKERNLLTLKLMRKYQLKFAKFNNVLFGKPKPRQREGSISKTKDMHTIRKINEHFDSLVINCVTAHFDEQPDAITSHQHNSIVTEFPIDWESTDTGCRWFPWHERIVNNCAKDAASDMVDSKINEINSVIAYVDPMINGVTDLDVKEELSDLAFLIRTMYDNLDSKLQNHVRYGQVSLPKTFELKLKSIEQRLGQWTSVKEKFRSKNVDASISKWKVAMNNYIAATMDREMKKQCLMDSYLKLKKSIQCFDAIVDITMFASRLQVLYYHACRVYRSPLNLLEVQNIMRSVEDTEYLLLLAEVKVKLFEEIDVNPRVREQLRPKIDLIDLYMAADSMNVAKGRLRRLLRLNTDDGSIKACENDLCWKVDKFKDKCKDCDIPEIISLLPSKSWPQVIIEEESARATGEYPERTNLFLETEDFDFDYSLELPVRLFANSTLGGTLSQMCISLPQLTSIVDEKLRERAEKEKEEPKNIIQSVIPLYRQHSKFYEKRCQILIEARKQANMRKAEHSTHFNSNDQKLVNSIQRDVKMYGSVVSGDQLLDYKPGRDDEKQLDVEIQNKIRLFREQKRAEALERDRLTNLNRLGRQTETTEIKRKKAPCEKTESTFENGEIDYDNIHHGIRIIESESEESSDSDSDSDENVEQEIIDGQVISMSQKDCQKLLEQHRIACDRIREPNNFLRDQNIMRNSERIRQSDWEYEYMLDQLEYLENFEDDEIDVEEDKKFKHNVSSVDEEPVEKRRKS</sequence>
<dbReference type="ExpressionAtlas" id="Q22173">
    <property type="expression patterns" value="baseline and differential"/>
</dbReference>
<evidence type="ECO:0000256" key="1">
    <source>
        <dbReference type="SAM" id="MobiDB-lite"/>
    </source>
</evidence>
<dbReference type="GO" id="GO:0045944">
    <property type="term" value="P:positive regulation of transcription by RNA polymerase II"/>
    <property type="evidence" value="ECO:0000318"/>
    <property type="project" value="GO_Central"/>
</dbReference>
<dbReference type="OMA" id="VLYYHAC"/>